<dbReference type="EMBL" id="JAADJZ010000013">
    <property type="protein sequence ID" value="KAF2870472.1"/>
    <property type="molecule type" value="Genomic_DNA"/>
</dbReference>
<evidence type="ECO:0008006" key="3">
    <source>
        <dbReference type="Google" id="ProtNLM"/>
    </source>
</evidence>
<proteinExistence type="predicted"/>
<evidence type="ECO:0000313" key="2">
    <source>
        <dbReference type="Proteomes" id="UP000481861"/>
    </source>
</evidence>
<reference evidence="1 2" key="1">
    <citation type="submission" date="2020-01" db="EMBL/GenBank/DDBJ databases">
        <authorList>
            <consortium name="DOE Joint Genome Institute"/>
            <person name="Haridas S."/>
            <person name="Albert R."/>
            <person name="Binder M."/>
            <person name="Bloem J."/>
            <person name="Labutti K."/>
            <person name="Salamov A."/>
            <person name="Andreopoulos B."/>
            <person name="Baker S.E."/>
            <person name="Barry K."/>
            <person name="Bills G."/>
            <person name="Bluhm B.H."/>
            <person name="Cannon C."/>
            <person name="Castanera R."/>
            <person name="Culley D.E."/>
            <person name="Daum C."/>
            <person name="Ezra D."/>
            <person name="Gonzalez J.B."/>
            <person name="Henrissat B."/>
            <person name="Kuo A."/>
            <person name="Liang C."/>
            <person name="Lipzen A."/>
            <person name="Lutzoni F."/>
            <person name="Magnuson J."/>
            <person name="Mondo S."/>
            <person name="Nolan M."/>
            <person name="Ohm R."/>
            <person name="Pangilinan J."/>
            <person name="Park H.-J.H."/>
            <person name="Ramirez L."/>
            <person name="Alfaro M."/>
            <person name="Sun H."/>
            <person name="Tritt A."/>
            <person name="Yoshinaga Y."/>
            <person name="Zwiers L.-H.L."/>
            <person name="Turgeon B.G."/>
            <person name="Goodwin S.B."/>
            <person name="Spatafora J.W."/>
            <person name="Crous P.W."/>
            <person name="Grigoriev I.V."/>
        </authorList>
    </citation>
    <scope>NUCLEOTIDE SEQUENCE [LARGE SCALE GENOMIC DNA]</scope>
    <source>
        <strain evidence="1 2">CBS 611.86</strain>
    </source>
</reference>
<accession>A0A7C8I7Z3</accession>
<gene>
    <name evidence="1" type="ORF">BDV95DRAFT_619502</name>
</gene>
<evidence type="ECO:0000313" key="1">
    <source>
        <dbReference type="EMBL" id="KAF2870472.1"/>
    </source>
</evidence>
<comment type="caution">
    <text evidence="1">The sequence shown here is derived from an EMBL/GenBank/DDBJ whole genome shotgun (WGS) entry which is preliminary data.</text>
</comment>
<dbReference type="OrthoDB" id="3782394at2759"/>
<name>A0A7C8I7Z3_9PLEO</name>
<keyword evidence="2" id="KW-1185">Reference proteome</keyword>
<sequence>MSTRTSGTSTPVHSFDAIAPFASASPTKQRSTNPVKKVWTSIKQHAIEHHRSVNAATLKAMPRNPSAAKKYAREVSELQMHASRLRAYSAPNLKSYATIHKLPYDRLRRAYLKLPTRSDREASNQLLSPAQELALVRYLDSIDAIGLGIRRSQVEQQATALLAESYLGVDEAPPPLGTNWARR</sequence>
<dbReference type="AlphaFoldDB" id="A0A7C8I7Z3"/>
<dbReference type="Proteomes" id="UP000481861">
    <property type="component" value="Unassembled WGS sequence"/>
</dbReference>
<protein>
    <recommendedName>
        <fullName evidence="3">HTH CENPB-type domain-containing protein</fullName>
    </recommendedName>
</protein>
<organism evidence="1 2">
    <name type="scientific">Massariosphaeria phaeospora</name>
    <dbReference type="NCBI Taxonomy" id="100035"/>
    <lineage>
        <taxon>Eukaryota</taxon>
        <taxon>Fungi</taxon>
        <taxon>Dikarya</taxon>
        <taxon>Ascomycota</taxon>
        <taxon>Pezizomycotina</taxon>
        <taxon>Dothideomycetes</taxon>
        <taxon>Pleosporomycetidae</taxon>
        <taxon>Pleosporales</taxon>
        <taxon>Pleosporales incertae sedis</taxon>
        <taxon>Massariosphaeria</taxon>
    </lineage>
</organism>